<feature type="transmembrane region" description="Helical" evidence="6">
    <location>
        <begin position="295"/>
        <end position="311"/>
    </location>
</feature>
<dbReference type="GO" id="GO:0030420">
    <property type="term" value="P:establishment of competence for transformation"/>
    <property type="evidence" value="ECO:0007669"/>
    <property type="project" value="InterPro"/>
</dbReference>
<feature type="transmembrane region" description="Helical" evidence="6">
    <location>
        <begin position="452"/>
        <end position="474"/>
    </location>
</feature>
<dbReference type="InterPro" id="IPR025405">
    <property type="entry name" value="DUF4131"/>
</dbReference>
<reference evidence="8 9" key="1">
    <citation type="submission" date="2018-08" db="EMBL/GenBank/DDBJ databases">
        <title>Genome sequence of Marinobacter flavimaris KCTC 12185.</title>
        <authorList>
            <person name="Chun J."/>
            <person name="Kim B.-Y."/>
            <person name="Choi S.-B."/>
            <person name="Kwak M.-J."/>
        </authorList>
    </citation>
    <scope>NUCLEOTIDE SEQUENCE [LARGE SCALE GENOMIC DNA]</scope>
    <source>
        <strain evidence="8 9">KCTC 12185</strain>
    </source>
</reference>
<feature type="transmembrane region" description="Helical" evidence="6">
    <location>
        <begin position="418"/>
        <end position="445"/>
    </location>
</feature>
<dbReference type="GO" id="GO:0005886">
    <property type="term" value="C:plasma membrane"/>
    <property type="evidence" value="ECO:0007669"/>
    <property type="project" value="UniProtKB-SubCell"/>
</dbReference>
<dbReference type="SMART" id="SM00849">
    <property type="entry name" value="Lactamase_B"/>
    <property type="match status" value="1"/>
</dbReference>
<name>A0A3D8H8D1_9GAMM</name>
<keyword evidence="3 6" id="KW-0812">Transmembrane</keyword>
<dbReference type="NCBIfam" id="TIGR00360">
    <property type="entry name" value="ComEC_N-term"/>
    <property type="match status" value="1"/>
</dbReference>
<dbReference type="InterPro" id="IPR004477">
    <property type="entry name" value="ComEC_N"/>
</dbReference>
<evidence type="ECO:0000313" key="8">
    <source>
        <dbReference type="EMBL" id="RDU42994.1"/>
    </source>
</evidence>
<feature type="transmembrane region" description="Helical" evidence="6">
    <location>
        <begin position="340"/>
        <end position="358"/>
    </location>
</feature>
<dbReference type="EMBL" id="QRDH01000001">
    <property type="protein sequence ID" value="RDU42994.1"/>
    <property type="molecule type" value="Genomic_DNA"/>
</dbReference>
<dbReference type="AlphaFoldDB" id="A0A3D8H8D1"/>
<feature type="transmembrane region" description="Helical" evidence="6">
    <location>
        <begin position="364"/>
        <end position="380"/>
    </location>
</feature>
<dbReference type="InterPro" id="IPR036866">
    <property type="entry name" value="RibonucZ/Hydroxyglut_hydro"/>
</dbReference>
<keyword evidence="2" id="KW-1003">Cell membrane</keyword>
<dbReference type="InterPro" id="IPR001279">
    <property type="entry name" value="Metallo-B-lactamas"/>
</dbReference>
<dbReference type="SUPFAM" id="SSF56281">
    <property type="entry name" value="Metallo-hydrolase/oxidoreductase"/>
    <property type="match status" value="1"/>
</dbReference>
<sequence>MGPSGDSGSAALGVIAFSCGVILLYWLSILPPPTWLIAAIPLLAFGRICVSPTFASSAFVSALGLIVGLSWASWHASDRLSTVLPASLERERLSVSGYVCDIPSPGSFNSLRFSFCVTQWHNLPIPTREEARMPDLLRLSWYGHGMERLPGQRLRLEVVLKRPHGSLNPAGFRYEDWLFRKGYRATGSIRSVEVDRDVGCFVHCQYRKLHRLLHQWTIEQFGGARHFPLVSSLLIGHRGHMEQKHWDVLKATGTIHLVAISGLHLGLIALGAGFLCRRLLLTVPAQIVSDSSRRWFAFLAVILCCLVYALAAGFTVPTQRALVMVVAGGWLVLMSRQAPVWNVFQAALAAVLVLDPFAPLDQGFWLSFAAVATLITVFSSRLAGTGWLRGLVLAQLAVFGGLWPILEILGQGQPLAGLLANLVAIPWVSLVVMPVLVAGGLLAAVVPGAAQLFLPIFDLTLGVLWQWLMWLAQWQAPDIRAGVPELFGWALLSVAVLCMPFAMFRLVAVLSAVLWLVYPAPSSERNSYAAEPVVRVWDVGQGLSVLVRHGREVLVYDTGPAVPDVFSAVESTLLPNMAAEGIKRIDTLVISHADSDHAGGISELSRNVSVGRVIAGEPAAVRQQVGELPVQACKQAEERLGGLVLEFWQGEGAQEGNDASCVLRIYHPDSGAEWLLPGDITEPVEAEYLAYMAGREDVQVPSTRVLVAPHHGSQTSSSESWVRVLRPDRVIYTAGYRHRYGHPHPTVTARYAGVGAVPLNTACSGSVEMTVVDKKLVLKEMRHGSSFWIGGSGLARDQCKIP</sequence>
<dbReference type="PANTHER" id="PTHR30619:SF1">
    <property type="entry name" value="RECOMBINATION PROTEIN 2"/>
    <property type="match status" value="1"/>
</dbReference>
<keyword evidence="9" id="KW-1185">Reference proteome</keyword>
<proteinExistence type="predicted"/>
<dbReference type="InterPro" id="IPR052159">
    <property type="entry name" value="Competence_DNA_uptake"/>
</dbReference>
<evidence type="ECO:0000256" key="2">
    <source>
        <dbReference type="ARBA" id="ARBA00022475"/>
    </source>
</evidence>
<dbReference type="NCBIfam" id="TIGR00361">
    <property type="entry name" value="ComEC_Rec2"/>
    <property type="match status" value="1"/>
</dbReference>
<accession>A0A3D8H8D1</accession>
<gene>
    <name evidence="8" type="ORF">DXI23_03190</name>
</gene>
<feature type="transmembrane region" description="Helical" evidence="6">
    <location>
        <begin position="255"/>
        <end position="275"/>
    </location>
</feature>
<evidence type="ECO:0000313" key="9">
    <source>
        <dbReference type="Proteomes" id="UP000256431"/>
    </source>
</evidence>
<comment type="subcellular location">
    <subcellularLocation>
        <location evidence="1">Cell membrane</location>
        <topology evidence="1">Multi-pass membrane protein</topology>
    </subcellularLocation>
</comment>
<evidence type="ECO:0000256" key="4">
    <source>
        <dbReference type="ARBA" id="ARBA00022989"/>
    </source>
</evidence>
<dbReference type="PANTHER" id="PTHR30619">
    <property type="entry name" value="DNA INTERNALIZATION/COMPETENCE PROTEIN COMEC/REC2"/>
    <property type="match status" value="1"/>
</dbReference>
<protein>
    <submittedName>
        <fullName evidence="8">DNA internalization-related competence protein ComEC/Rec2</fullName>
    </submittedName>
</protein>
<evidence type="ECO:0000256" key="1">
    <source>
        <dbReference type="ARBA" id="ARBA00004651"/>
    </source>
</evidence>
<dbReference type="Pfam" id="PF00753">
    <property type="entry name" value="Lactamase_B"/>
    <property type="match status" value="1"/>
</dbReference>
<feature type="transmembrane region" description="Helical" evidence="6">
    <location>
        <begin position="486"/>
        <end position="518"/>
    </location>
</feature>
<feature type="transmembrane region" description="Helical" evidence="6">
    <location>
        <begin position="7"/>
        <end position="27"/>
    </location>
</feature>
<dbReference type="InterPro" id="IPR035681">
    <property type="entry name" value="ComA-like_MBL"/>
</dbReference>
<feature type="transmembrane region" description="Helical" evidence="6">
    <location>
        <begin position="57"/>
        <end position="74"/>
    </location>
</feature>
<keyword evidence="4 6" id="KW-1133">Transmembrane helix</keyword>
<dbReference type="InterPro" id="IPR004797">
    <property type="entry name" value="Competence_ComEC/Rec2"/>
</dbReference>
<dbReference type="Gene3D" id="3.60.15.10">
    <property type="entry name" value="Ribonuclease Z/Hydroxyacylglutathione hydrolase-like"/>
    <property type="match status" value="1"/>
</dbReference>
<dbReference type="CDD" id="cd07731">
    <property type="entry name" value="ComA-like_MBL-fold"/>
    <property type="match status" value="1"/>
</dbReference>
<feature type="domain" description="Metallo-beta-lactamase" evidence="7">
    <location>
        <begin position="541"/>
        <end position="736"/>
    </location>
</feature>
<comment type="caution">
    <text evidence="8">The sequence shown here is derived from an EMBL/GenBank/DDBJ whole genome shotgun (WGS) entry which is preliminary data.</text>
</comment>
<keyword evidence="5 6" id="KW-0472">Membrane</keyword>
<evidence type="ECO:0000256" key="5">
    <source>
        <dbReference type="ARBA" id="ARBA00023136"/>
    </source>
</evidence>
<evidence type="ECO:0000256" key="3">
    <source>
        <dbReference type="ARBA" id="ARBA00022692"/>
    </source>
</evidence>
<dbReference type="Pfam" id="PF13567">
    <property type="entry name" value="DUF4131"/>
    <property type="match status" value="1"/>
</dbReference>
<dbReference type="Proteomes" id="UP000256431">
    <property type="component" value="Unassembled WGS sequence"/>
</dbReference>
<evidence type="ECO:0000256" key="6">
    <source>
        <dbReference type="SAM" id="Phobius"/>
    </source>
</evidence>
<evidence type="ECO:0000259" key="7">
    <source>
        <dbReference type="SMART" id="SM00849"/>
    </source>
</evidence>
<organism evidence="8 9">
    <name type="scientific">Marinobacter flavimaris</name>
    <dbReference type="NCBI Taxonomy" id="262076"/>
    <lineage>
        <taxon>Bacteria</taxon>
        <taxon>Pseudomonadati</taxon>
        <taxon>Pseudomonadota</taxon>
        <taxon>Gammaproteobacteria</taxon>
        <taxon>Pseudomonadales</taxon>
        <taxon>Marinobacteraceae</taxon>
        <taxon>Marinobacter</taxon>
    </lineage>
</organism>
<dbReference type="Pfam" id="PF03772">
    <property type="entry name" value="Competence"/>
    <property type="match status" value="1"/>
</dbReference>
<feature type="transmembrane region" description="Helical" evidence="6">
    <location>
        <begin position="387"/>
        <end position="406"/>
    </location>
</feature>